<proteinExistence type="inferred from homology"/>
<dbReference type="SMART" id="SM01043">
    <property type="entry name" value="BTAD"/>
    <property type="match status" value="1"/>
</dbReference>
<dbReference type="Pfam" id="PF13424">
    <property type="entry name" value="TPR_12"/>
    <property type="match status" value="1"/>
</dbReference>
<dbReference type="Gene3D" id="1.10.10.10">
    <property type="entry name" value="Winged helix-like DNA-binding domain superfamily/Winged helix DNA-binding domain"/>
    <property type="match status" value="1"/>
</dbReference>
<dbReference type="Pfam" id="PF25872">
    <property type="entry name" value="HTH_77"/>
    <property type="match status" value="1"/>
</dbReference>
<dbReference type="CDD" id="cd15831">
    <property type="entry name" value="BTAD"/>
    <property type="match status" value="1"/>
</dbReference>
<dbReference type="PROSITE" id="PS51755">
    <property type="entry name" value="OMPR_PHOB"/>
    <property type="match status" value="1"/>
</dbReference>
<dbReference type="Gene3D" id="3.40.50.300">
    <property type="entry name" value="P-loop containing nucleotide triphosphate hydrolases"/>
    <property type="match status" value="1"/>
</dbReference>
<dbReference type="InterPro" id="IPR001867">
    <property type="entry name" value="OmpR/PhoB-type_DNA-bd"/>
</dbReference>
<evidence type="ECO:0000259" key="5">
    <source>
        <dbReference type="PROSITE" id="PS51755"/>
    </source>
</evidence>
<comment type="caution">
    <text evidence="6">The sequence shown here is derived from an EMBL/GenBank/DDBJ whole genome shotgun (WGS) entry which is preliminary data.</text>
</comment>
<dbReference type="SUPFAM" id="SSF46894">
    <property type="entry name" value="C-terminal effector domain of the bipartite response regulators"/>
    <property type="match status" value="1"/>
</dbReference>
<dbReference type="SMART" id="SM00862">
    <property type="entry name" value="Trans_reg_C"/>
    <property type="match status" value="1"/>
</dbReference>
<reference evidence="7" key="1">
    <citation type="journal article" date="2019" name="Int. J. Syst. Evol. Microbiol.">
        <title>The Global Catalogue of Microorganisms (GCM) 10K type strain sequencing project: providing services to taxonomists for standard genome sequencing and annotation.</title>
        <authorList>
            <consortium name="The Broad Institute Genomics Platform"/>
            <consortium name="The Broad Institute Genome Sequencing Center for Infectious Disease"/>
            <person name="Wu L."/>
            <person name="Ma J."/>
        </authorList>
    </citation>
    <scope>NUCLEOTIDE SEQUENCE [LARGE SCALE GENOMIC DNA]</scope>
    <source>
        <strain evidence="7">JCM 10303</strain>
    </source>
</reference>
<name>A0ABP3MUH2_SACER</name>
<dbReference type="InterPro" id="IPR011990">
    <property type="entry name" value="TPR-like_helical_dom_sf"/>
</dbReference>
<organism evidence="6 7">
    <name type="scientific">Saccharopolyspora erythraea</name>
    <name type="common">Streptomyces erythraeus</name>
    <dbReference type="NCBI Taxonomy" id="1836"/>
    <lineage>
        <taxon>Bacteria</taxon>
        <taxon>Bacillati</taxon>
        <taxon>Actinomycetota</taxon>
        <taxon>Actinomycetes</taxon>
        <taxon>Pseudonocardiales</taxon>
        <taxon>Pseudonocardiaceae</taxon>
        <taxon>Saccharopolyspora</taxon>
    </lineage>
</organism>
<dbReference type="Gene3D" id="1.25.40.10">
    <property type="entry name" value="Tetratricopeptide repeat domain"/>
    <property type="match status" value="3"/>
</dbReference>
<dbReference type="PANTHER" id="PTHR47691">
    <property type="entry name" value="REGULATOR-RELATED"/>
    <property type="match status" value="1"/>
</dbReference>
<keyword evidence="7" id="KW-1185">Reference proteome</keyword>
<comment type="similarity">
    <text evidence="1">Belongs to the AfsR/DnrI/RedD regulatory family.</text>
</comment>
<evidence type="ECO:0000256" key="4">
    <source>
        <dbReference type="SAM" id="MobiDB-lite"/>
    </source>
</evidence>
<evidence type="ECO:0000313" key="6">
    <source>
        <dbReference type="EMBL" id="GAA0528234.1"/>
    </source>
</evidence>
<dbReference type="InterPro" id="IPR027417">
    <property type="entry name" value="P-loop_NTPase"/>
</dbReference>
<dbReference type="Pfam" id="PF00486">
    <property type="entry name" value="Trans_reg_C"/>
    <property type="match status" value="1"/>
</dbReference>
<dbReference type="InterPro" id="IPR036388">
    <property type="entry name" value="WH-like_DNA-bd_sf"/>
</dbReference>
<sequence>MWFGVLGPLVVRTDAGDPVAVPGVKVRALLACLLVRPGTAVSADRLVEELWGGERVPANPLGALQAKVSQLRKALADAEPGGRELVVSGPAGYALDVGTDAVDSLRFTALVAGARDARGLAEALELWRGPAFAGFADSDFARPVVEGLEEQRLSAVEDHAQARLAEGEHGSLVAELGALVAEHPLRERLCAAYMRALYRSGRQAEALEAFAALRGRLGEELGVDPGPEIMALHQRILEQDAGLTAMRSNLPTPLTGLVGRGGAVAEVRESLRANRLVTLTGPGGVGKTRLALEVAGERGEDAWLVELGALERADDVGRVAELVAEVLDVRDHVLVTPFGAGQRPDAVRRLVNALRDKEILLVLDNCEHVVEPVAALVQALLRALPGLCVLATSRTSLGVPGEALHPVPPLDVPESGRAATGSSAVDLFVERAVTAAPGFALDEHNAEAVAAICRRLDGLPLALELAATRVRALGVEELARRLEDRFRLLAAGSRAAPARQQTLRAVIDWSWELLAEPERAVLRRLAVHNDGCTLDAAEAVCGRGGEDVVGALAQLVDHSLVVVAEGAAGLRYRLLETVAAYSLERLAEAGETDQVRLAHAEFHVDLAEQAERRLRGHDQRRWLERLDAESGNLRAALDWAVRQRRSDLALRLVNALAWYWFLRGRHQEGHRALTAALDLDDTASLDRAKAMTWRSGLDYLVRASDDPEAQAREALTLYDRLGALDEQAHAKWLLSFSMSGSGRVAAARVLADEALRRFRERDDRWGVAAALTVRAQQTAVSDDRDAGRDGARARELFTELGDRWGQAWSARVLGGVAMDAGDYDLAARLHCEGLRTAEELGLWSVVSGHLAQLGRVSMLRGDYARADELHRRALRLAREQSYEPSAVYAETGLGIAARWRGRLEESEEHHRHALEWNRRAGYEPGIALSLAELGFVAEQRGDLDSALALHREGFDVAGRTGDARAVALALEGLAAVRSAAGEHELAARLLGAAAEARTSVPAPLPAAERGDIDRVERAVRQALGEDFSSAFESGRRSPPDGLAGRG</sequence>
<evidence type="ECO:0000313" key="7">
    <source>
        <dbReference type="Proteomes" id="UP001500729"/>
    </source>
</evidence>
<dbReference type="SMART" id="SM00028">
    <property type="entry name" value="TPR"/>
    <property type="match status" value="3"/>
</dbReference>
<dbReference type="InterPro" id="IPR019734">
    <property type="entry name" value="TPR_rpt"/>
</dbReference>
<gene>
    <name evidence="6" type="ORF">GCM10009533_29370</name>
</gene>
<protein>
    <submittedName>
        <fullName evidence="6">BTAD domain-containing putative transcriptional regulator</fullName>
    </submittedName>
</protein>
<feature type="domain" description="OmpR/PhoB-type" evidence="5">
    <location>
        <begin position="1"/>
        <end position="97"/>
    </location>
</feature>
<dbReference type="Pfam" id="PF03704">
    <property type="entry name" value="BTAD"/>
    <property type="match status" value="1"/>
</dbReference>
<dbReference type="Proteomes" id="UP001500729">
    <property type="component" value="Unassembled WGS sequence"/>
</dbReference>
<dbReference type="InterPro" id="IPR005158">
    <property type="entry name" value="BTAD"/>
</dbReference>
<dbReference type="PANTHER" id="PTHR47691:SF3">
    <property type="entry name" value="HTH-TYPE TRANSCRIPTIONAL REGULATOR RV0890C-RELATED"/>
    <property type="match status" value="1"/>
</dbReference>
<dbReference type="SUPFAM" id="SSF48452">
    <property type="entry name" value="TPR-like"/>
    <property type="match status" value="3"/>
</dbReference>
<feature type="DNA-binding region" description="OmpR/PhoB-type" evidence="3">
    <location>
        <begin position="1"/>
        <end position="97"/>
    </location>
</feature>
<feature type="region of interest" description="Disordered" evidence="4">
    <location>
        <begin position="1026"/>
        <end position="1046"/>
    </location>
</feature>
<evidence type="ECO:0000256" key="3">
    <source>
        <dbReference type="PROSITE-ProRule" id="PRU01091"/>
    </source>
</evidence>
<evidence type="ECO:0000256" key="1">
    <source>
        <dbReference type="ARBA" id="ARBA00005820"/>
    </source>
</evidence>
<accession>A0ABP3MUH2</accession>
<dbReference type="PRINTS" id="PR00364">
    <property type="entry name" value="DISEASERSIST"/>
</dbReference>
<evidence type="ECO:0000256" key="2">
    <source>
        <dbReference type="ARBA" id="ARBA00023125"/>
    </source>
</evidence>
<dbReference type="EMBL" id="BAAAGS010000017">
    <property type="protein sequence ID" value="GAA0528234.1"/>
    <property type="molecule type" value="Genomic_DNA"/>
</dbReference>
<dbReference type="InterPro" id="IPR016032">
    <property type="entry name" value="Sig_transdc_resp-reg_C-effctor"/>
</dbReference>
<dbReference type="RefSeq" id="WP_009944293.1">
    <property type="nucleotide sequence ID" value="NZ_BAAAGS010000017.1"/>
</dbReference>
<keyword evidence="2 3" id="KW-0238">DNA-binding</keyword>
<dbReference type="InterPro" id="IPR058852">
    <property type="entry name" value="HTH_77"/>
</dbReference>
<dbReference type="SUPFAM" id="SSF52540">
    <property type="entry name" value="P-loop containing nucleoside triphosphate hydrolases"/>
    <property type="match status" value="1"/>
</dbReference>